<keyword evidence="1" id="KW-0812">Transmembrane</keyword>
<evidence type="ECO:0000313" key="2">
    <source>
        <dbReference type="EMBL" id="KKQ78747.1"/>
    </source>
</evidence>
<comment type="caution">
    <text evidence="2">The sequence shown here is derived from an EMBL/GenBank/DDBJ whole genome shotgun (WGS) entry which is preliminary data.</text>
</comment>
<feature type="transmembrane region" description="Helical" evidence="1">
    <location>
        <begin position="6"/>
        <end position="27"/>
    </location>
</feature>
<dbReference type="Proteomes" id="UP000034324">
    <property type="component" value="Unassembled WGS sequence"/>
</dbReference>
<protein>
    <submittedName>
        <fullName evidence="2">Uncharacterized protein</fullName>
    </submittedName>
</protein>
<gene>
    <name evidence="2" type="ORF">US99_C0012G0004</name>
</gene>
<keyword evidence="1" id="KW-1133">Transmembrane helix</keyword>
<dbReference type="EMBL" id="LBVC01000012">
    <property type="protein sequence ID" value="KKQ78747.1"/>
    <property type="molecule type" value="Genomic_DNA"/>
</dbReference>
<keyword evidence="1" id="KW-0472">Membrane</keyword>
<reference evidence="2 3" key="1">
    <citation type="journal article" date="2015" name="Nature">
        <title>rRNA introns, odd ribosomes, and small enigmatic genomes across a large radiation of phyla.</title>
        <authorList>
            <person name="Brown C.T."/>
            <person name="Hug L.A."/>
            <person name="Thomas B.C."/>
            <person name="Sharon I."/>
            <person name="Castelle C.J."/>
            <person name="Singh A."/>
            <person name="Wilkins M.J."/>
            <person name="Williams K.H."/>
            <person name="Banfield J.F."/>
        </authorList>
    </citation>
    <scope>NUCLEOTIDE SEQUENCE [LARGE SCALE GENOMIC DNA]</scope>
</reference>
<sequence>MTFWEIFNSLPTFVILVILALSILFFVKPHKRSSRAK</sequence>
<organism evidence="2 3">
    <name type="scientific">Candidatus Daviesbacteria bacterium GW2011_GWF2_38_6</name>
    <dbReference type="NCBI Taxonomy" id="1618432"/>
    <lineage>
        <taxon>Bacteria</taxon>
        <taxon>Candidatus Daviesiibacteriota</taxon>
    </lineage>
</organism>
<dbReference type="AlphaFoldDB" id="A0A0G0KJ04"/>
<accession>A0A0G0KJ04</accession>
<evidence type="ECO:0000256" key="1">
    <source>
        <dbReference type="SAM" id="Phobius"/>
    </source>
</evidence>
<name>A0A0G0KJ04_9BACT</name>
<proteinExistence type="predicted"/>
<evidence type="ECO:0000313" key="3">
    <source>
        <dbReference type="Proteomes" id="UP000034324"/>
    </source>
</evidence>